<keyword evidence="1" id="KW-0472">Membrane</keyword>
<dbReference type="PANTHER" id="PTHR47154:SF2">
    <property type="entry name" value="G-PROTEIN COUPLED RECEPTOR MTH-RELATED"/>
    <property type="match status" value="1"/>
</dbReference>
<dbReference type="AlphaFoldDB" id="A0AAD8A5F7"/>
<dbReference type="Proteomes" id="UP001233999">
    <property type="component" value="Unassembled WGS sequence"/>
</dbReference>
<comment type="caution">
    <text evidence="2">The sequence shown here is derived from an EMBL/GenBank/DDBJ whole genome shotgun (WGS) entry which is preliminary data.</text>
</comment>
<feature type="transmembrane region" description="Helical" evidence="1">
    <location>
        <begin position="74"/>
        <end position="96"/>
    </location>
</feature>
<gene>
    <name evidence="2" type="ORF">L9F63_015569</name>
</gene>
<dbReference type="EMBL" id="JASPKZ010003806">
    <property type="protein sequence ID" value="KAJ9592791.1"/>
    <property type="molecule type" value="Genomic_DNA"/>
</dbReference>
<reference evidence="2" key="1">
    <citation type="journal article" date="2023" name="IScience">
        <title>Live-bearing cockroach genome reveals convergent evolutionary mechanisms linked to viviparity in insects and beyond.</title>
        <authorList>
            <person name="Fouks B."/>
            <person name="Harrison M.C."/>
            <person name="Mikhailova A.A."/>
            <person name="Marchal E."/>
            <person name="English S."/>
            <person name="Carruthers M."/>
            <person name="Jennings E.C."/>
            <person name="Chiamaka E.L."/>
            <person name="Frigard R.A."/>
            <person name="Pippel M."/>
            <person name="Attardo G.M."/>
            <person name="Benoit J.B."/>
            <person name="Bornberg-Bauer E."/>
            <person name="Tobe S.S."/>
        </authorList>
    </citation>
    <scope>NUCLEOTIDE SEQUENCE</scope>
    <source>
        <strain evidence="2">Stay&amp;Tobe</strain>
    </source>
</reference>
<feature type="transmembrane region" description="Helical" evidence="1">
    <location>
        <begin position="46"/>
        <end position="62"/>
    </location>
</feature>
<organism evidence="2 3">
    <name type="scientific">Diploptera punctata</name>
    <name type="common">Pacific beetle cockroach</name>
    <dbReference type="NCBI Taxonomy" id="6984"/>
    <lineage>
        <taxon>Eukaryota</taxon>
        <taxon>Metazoa</taxon>
        <taxon>Ecdysozoa</taxon>
        <taxon>Arthropoda</taxon>
        <taxon>Hexapoda</taxon>
        <taxon>Insecta</taxon>
        <taxon>Pterygota</taxon>
        <taxon>Neoptera</taxon>
        <taxon>Polyneoptera</taxon>
        <taxon>Dictyoptera</taxon>
        <taxon>Blattodea</taxon>
        <taxon>Blaberoidea</taxon>
        <taxon>Blaberidae</taxon>
        <taxon>Diplopterinae</taxon>
        <taxon>Diploptera</taxon>
    </lineage>
</organism>
<accession>A0AAD8A5F7</accession>
<reference evidence="2" key="2">
    <citation type="submission" date="2023-05" db="EMBL/GenBank/DDBJ databases">
        <authorList>
            <person name="Fouks B."/>
        </authorList>
    </citation>
    <scope>NUCLEOTIDE SEQUENCE</scope>
    <source>
        <strain evidence="2">Stay&amp;Tobe</strain>
        <tissue evidence="2">Testes</tissue>
    </source>
</reference>
<protein>
    <submittedName>
        <fullName evidence="2">Uncharacterized protein</fullName>
    </submittedName>
</protein>
<dbReference type="GO" id="GO:0005886">
    <property type="term" value="C:plasma membrane"/>
    <property type="evidence" value="ECO:0007669"/>
    <property type="project" value="TreeGrafter"/>
</dbReference>
<dbReference type="Gene3D" id="1.20.1070.10">
    <property type="entry name" value="Rhodopsin 7-helix transmembrane proteins"/>
    <property type="match status" value="1"/>
</dbReference>
<sequence>MIISNVVFFVLTARSCSKVKAEIHRMQKNSIGDRCKKRYLANKTKLVMNGKLFVVMGVTWALEIVSSQVKDPPWIWYLSDAANALQGALIFCIFVMKRKVLQTLAHKFGLKIRAYRRPNAAQHLTCYDPYRVRKTSSNLTLNTTLTDSRSTRFSTTSNR</sequence>
<proteinExistence type="predicted"/>
<evidence type="ECO:0000313" key="2">
    <source>
        <dbReference type="EMBL" id="KAJ9592791.1"/>
    </source>
</evidence>
<keyword evidence="1" id="KW-1133">Transmembrane helix</keyword>
<dbReference type="InterPro" id="IPR051384">
    <property type="entry name" value="Mth_GPCR"/>
</dbReference>
<keyword evidence="3" id="KW-1185">Reference proteome</keyword>
<evidence type="ECO:0000256" key="1">
    <source>
        <dbReference type="SAM" id="Phobius"/>
    </source>
</evidence>
<keyword evidence="1" id="KW-0812">Transmembrane</keyword>
<dbReference type="GO" id="GO:0008528">
    <property type="term" value="F:G protein-coupled peptide receptor activity"/>
    <property type="evidence" value="ECO:0007669"/>
    <property type="project" value="TreeGrafter"/>
</dbReference>
<dbReference type="PANTHER" id="PTHR47154">
    <property type="entry name" value="G-PROTEIN COUPLED RECEPTOR MTH-RELATED"/>
    <property type="match status" value="1"/>
</dbReference>
<evidence type="ECO:0000313" key="3">
    <source>
        <dbReference type="Proteomes" id="UP001233999"/>
    </source>
</evidence>
<name>A0AAD8A5F7_DIPPU</name>